<keyword evidence="2" id="KW-1185">Reference proteome</keyword>
<feature type="non-terminal residue" evidence="1">
    <location>
        <position position="55"/>
    </location>
</feature>
<feature type="non-terminal residue" evidence="1">
    <location>
        <position position="1"/>
    </location>
</feature>
<dbReference type="Proteomes" id="UP000593563">
    <property type="component" value="Unassembled WGS sequence"/>
</dbReference>
<comment type="caution">
    <text evidence="1">The sequence shown here is derived from an EMBL/GenBank/DDBJ whole genome shotgun (WGS) entry which is preliminary data.</text>
</comment>
<dbReference type="EMBL" id="WRXP01000365">
    <property type="protein sequence ID" value="KAF1002797.1"/>
    <property type="molecule type" value="Genomic_DNA"/>
</dbReference>
<evidence type="ECO:0000313" key="1">
    <source>
        <dbReference type="EMBL" id="KAF1002797.1"/>
    </source>
</evidence>
<protein>
    <submittedName>
        <fullName evidence="1">Uncharacterized protein</fullName>
    </submittedName>
</protein>
<organism evidence="1 2">
    <name type="scientific">Apium graveolens</name>
    <name type="common">Celery</name>
    <dbReference type="NCBI Taxonomy" id="4045"/>
    <lineage>
        <taxon>Eukaryota</taxon>
        <taxon>Viridiplantae</taxon>
        <taxon>Streptophyta</taxon>
        <taxon>Embryophyta</taxon>
        <taxon>Tracheophyta</taxon>
        <taxon>Spermatophyta</taxon>
        <taxon>Magnoliopsida</taxon>
        <taxon>eudicotyledons</taxon>
        <taxon>Gunneridae</taxon>
        <taxon>Pentapetalae</taxon>
        <taxon>asterids</taxon>
        <taxon>campanulids</taxon>
        <taxon>Apiales</taxon>
        <taxon>Apiaceae</taxon>
        <taxon>Apioideae</taxon>
        <taxon>apioid superclade</taxon>
        <taxon>Apieae</taxon>
        <taxon>Apium</taxon>
    </lineage>
</organism>
<dbReference type="AlphaFoldDB" id="A0A6L5BD93"/>
<evidence type="ECO:0000313" key="2">
    <source>
        <dbReference type="Proteomes" id="UP000593563"/>
    </source>
</evidence>
<sequence length="55" mass="6552">KPSIYFPVVALQSQNSRYQRMIDAEKSMLRTINDQLDKENELYDEALKKFEKSKN</sequence>
<gene>
    <name evidence="1" type="ORF">AG4045_026286</name>
</gene>
<name>A0A6L5BD93_APIGR</name>
<accession>A0A6L5BD93</accession>
<proteinExistence type="predicted"/>
<reference evidence="1" key="1">
    <citation type="submission" date="2020-01" db="EMBL/GenBank/DDBJ databases">
        <title>The Celery Genome Sequence Reveals Sequential Paleo-tetraploidization, Resistance Gene Elimination, Karyotype Evolution, and Functional Innovation in Apiales.</title>
        <authorList>
            <person name="Song X."/>
        </authorList>
    </citation>
    <scope>NUCLEOTIDE SEQUENCE</scope>
    <source>
        <tissue evidence="1">Leaf</tissue>
    </source>
</reference>